<evidence type="ECO:0000313" key="6">
    <source>
        <dbReference type="EMBL" id="VAV92807.1"/>
    </source>
</evidence>
<keyword evidence="4" id="KW-0574">Periplasm</keyword>
<sequence length="448" mass="49568">MMVKSFFAQGSALNMLVLLGALFIGIVGFSPSAMAQLEIDITKGRVKPLPIALPDFVGTNTEQNLARDITGIIGNDLANSGLFEPLPQASYIEQITNFSQQPRFGDWRTIQAQALVTGQVTIQSDGRVRAQFRLWDIFGQKQITGLQFVTPKRNWRRIGHLIADAIYKSLTGEEGYFDTRIVFISESGPKNKRVKKLSIMDQDGFNVRELTSGRSLVLTPRFSPSSQEITYMSYADGKPRVYLFNLQSGQREVVGVFPNMSFSPRFGPRGRKVVMSLQQGANSNIYMLDLQTRTTLQLTNTPAIDTAPSFSPNGKNIVFESDRDGRQQLYVMAANGTGPRRISFGTGTYSTPVWSPRGDLIAFTKQSGGRFSIGVMRPDGSGERILTSGYHNEGPTWSPNGRVIMFFRESRGAKGGPKLYSVDITGYNERQIKTPGFASDPAWSPLLN</sequence>
<accession>A0A3B0RLB1</accession>
<dbReference type="InterPro" id="IPR007195">
    <property type="entry name" value="TolB_N"/>
</dbReference>
<dbReference type="InterPro" id="IPR011042">
    <property type="entry name" value="6-blade_b-propeller_TolB-like"/>
</dbReference>
<evidence type="ECO:0000256" key="2">
    <source>
        <dbReference type="ARBA" id="ARBA00009820"/>
    </source>
</evidence>
<dbReference type="Gene3D" id="3.40.50.10070">
    <property type="entry name" value="TolB, N-terminal domain"/>
    <property type="match status" value="1"/>
</dbReference>
<comment type="subcellular location">
    <subcellularLocation>
        <location evidence="1">Periplasm</location>
    </subcellularLocation>
</comment>
<dbReference type="AlphaFoldDB" id="A0A3B0RLB1"/>
<evidence type="ECO:0000256" key="4">
    <source>
        <dbReference type="ARBA" id="ARBA00022764"/>
    </source>
</evidence>
<dbReference type="GO" id="GO:0042597">
    <property type="term" value="C:periplasmic space"/>
    <property type="evidence" value="ECO:0007669"/>
    <property type="project" value="UniProtKB-SubCell"/>
</dbReference>
<dbReference type="Pfam" id="PF07676">
    <property type="entry name" value="PD40"/>
    <property type="match status" value="3"/>
</dbReference>
<keyword evidence="3" id="KW-0732">Signal</keyword>
<dbReference type="PANTHER" id="PTHR36842:SF1">
    <property type="entry name" value="PROTEIN TOLB"/>
    <property type="match status" value="1"/>
</dbReference>
<dbReference type="HAMAP" id="MF_00671">
    <property type="entry name" value="TolB"/>
    <property type="match status" value="1"/>
</dbReference>
<dbReference type="InterPro" id="IPR014167">
    <property type="entry name" value="Tol-Pal_TolB"/>
</dbReference>
<dbReference type="Pfam" id="PF04052">
    <property type="entry name" value="TolB_N"/>
    <property type="match status" value="1"/>
</dbReference>
<protein>
    <submittedName>
        <fullName evidence="6">Tol-Pal system beta propeller repeat protein TolB</fullName>
    </submittedName>
</protein>
<dbReference type="PANTHER" id="PTHR36842">
    <property type="entry name" value="PROTEIN TOLB HOMOLOG"/>
    <property type="match status" value="1"/>
</dbReference>
<dbReference type="NCBIfam" id="TIGR02800">
    <property type="entry name" value="propeller_TolB"/>
    <property type="match status" value="1"/>
</dbReference>
<comment type="similarity">
    <text evidence="2">Belongs to the TolB family.</text>
</comment>
<gene>
    <name evidence="6" type="ORF">MNBD_ALPHA08-2264</name>
</gene>
<dbReference type="GO" id="GO:0017038">
    <property type="term" value="P:protein import"/>
    <property type="evidence" value="ECO:0007669"/>
    <property type="project" value="InterPro"/>
</dbReference>
<organism evidence="6">
    <name type="scientific">hydrothermal vent metagenome</name>
    <dbReference type="NCBI Taxonomy" id="652676"/>
    <lineage>
        <taxon>unclassified sequences</taxon>
        <taxon>metagenomes</taxon>
        <taxon>ecological metagenomes</taxon>
    </lineage>
</organism>
<reference evidence="6" key="1">
    <citation type="submission" date="2018-06" db="EMBL/GenBank/DDBJ databases">
        <authorList>
            <person name="Zhirakovskaya E."/>
        </authorList>
    </citation>
    <scope>NUCLEOTIDE SEQUENCE</scope>
</reference>
<proteinExistence type="inferred from homology"/>
<dbReference type="EMBL" id="UOEC01000103">
    <property type="protein sequence ID" value="VAV92807.1"/>
    <property type="molecule type" value="Genomic_DNA"/>
</dbReference>
<name>A0A3B0RLB1_9ZZZZ</name>
<dbReference type="InterPro" id="IPR011659">
    <property type="entry name" value="WD40"/>
</dbReference>
<evidence type="ECO:0000256" key="3">
    <source>
        <dbReference type="ARBA" id="ARBA00022729"/>
    </source>
</evidence>
<dbReference type="SUPFAM" id="SSF69304">
    <property type="entry name" value="Tricorn protease N-terminal domain"/>
    <property type="match status" value="1"/>
</dbReference>
<evidence type="ECO:0000256" key="1">
    <source>
        <dbReference type="ARBA" id="ARBA00004418"/>
    </source>
</evidence>
<dbReference type="Gene3D" id="2.120.10.30">
    <property type="entry name" value="TolB, C-terminal domain"/>
    <property type="match status" value="1"/>
</dbReference>
<evidence type="ECO:0000259" key="5">
    <source>
        <dbReference type="Pfam" id="PF04052"/>
    </source>
</evidence>
<feature type="domain" description="TolB N-terminal" evidence="5">
    <location>
        <begin position="37"/>
        <end position="143"/>
    </location>
</feature>
<dbReference type="SUPFAM" id="SSF52964">
    <property type="entry name" value="TolB, N-terminal domain"/>
    <property type="match status" value="1"/>
</dbReference>